<dbReference type="EMBL" id="JACXWD010000011">
    <property type="protein sequence ID" value="MBD3867519.1"/>
    <property type="molecule type" value="Genomic_DNA"/>
</dbReference>
<evidence type="ECO:0000313" key="1">
    <source>
        <dbReference type="EMBL" id="MBD3867519.1"/>
    </source>
</evidence>
<accession>A0A8J6Y1N0</accession>
<name>A0A8J6Y1N0_9BACT</name>
<proteinExistence type="predicted"/>
<sequence>MSTLQKIDLDRLTPSRLWSAMDQEDRLEAARNLYAGENKEAKMEANMAIAVNLKFRPAAVQRLPVEKRAGYVTRGFRPDDSLATSLLLALHMGDRRDVLVAFLDVLEIPNDAGMIDDDYDLMPPEGEKMAAAVASLEEQFPGDRVELYLAALLAVDPETWTSVREHLVRLGGS</sequence>
<comment type="caution">
    <text evidence="1">The sequence shown here is derived from an EMBL/GenBank/DDBJ whole genome shotgun (WGS) entry which is preliminary data.</text>
</comment>
<protein>
    <submittedName>
        <fullName evidence="1">Uncharacterized protein</fullName>
    </submittedName>
</protein>
<reference evidence="1 2" key="1">
    <citation type="submission" date="2020-08" db="EMBL/GenBank/DDBJ databases">
        <title>Acidobacteriota in marine sediments use diverse sulfur dissimilation pathways.</title>
        <authorList>
            <person name="Wasmund K."/>
        </authorList>
    </citation>
    <scope>NUCLEOTIDE SEQUENCE [LARGE SCALE GENOMIC DNA]</scope>
    <source>
        <strain evidence="1">MAG AM4</strain>
    </source>
</reference>
<evidence type="ECO:0000313" key="2">
    <source>
        <dbReference type="Proteomes" id="UP000648239"/>
    </source>
</evidence>
<organism evidence="1 2">
    <name type="scientific">Candidatus Polarisedimenticola svalbardensis</name>
    <dbReference type="NCBI Taxonomy" id="2886004"/>
    <lineage>
        <taxon>Bacteria</taxon>
        <taxon>Pseudomonadati</taxon>
        <taxon>Acidobacteriota</taxon>
        <taxon>Candidatus Polarisedimenticolia</taxon>
        <taxon>Candidatus Polarisedimenticolales</taxon>
        <taxon>Candidatus Polarisedimenticolaceae</taxon>
        <taxon>Candidatus Polarisedimenticola</taxon>
    </lineage>
</organism>
<dbReference type="Proteomes" id="UP000648239">
    <property type="component" value="Unassembled WGS sequence"/>
</dbReference>
<dbReference type="AlphaFoldDB" id="A0A8J6Y1N0"/>
<gene>
    <name evidence="1" type="ORF">IFK94_05290</name>
</gene>